<evidence type="ECO:0000313" key="3">
    <source>
        <dbReference type="Proteomes" id="UP000192582"/>
    </source>
</evidence>
<dbReference type="Proteomes" id="UP000192582">
    <property type="component" value="Unassembled WGS sequence"/>
</dbReference>
<keyword evidence="1" id="KW-1133">Transmembrane helix</keyword>
<dbReference type="AlphaFoldDB" id="A0A1W1VME5"/>
<dbReference type="STRING" id="695939.SAMN00790413_02411"/>
<dbReference type="OrthoDB" id="71554at2"/>
<protein>
    <submittedName>
        <fullName evidence="2">Uncharacterized protein</fullName>
    </submittedName>
</protein>
<proteinExistence type="predicted"/>
<keyword evidence="3" id="KW-1185">Reference proteome</keyword>
<feature type="transmembrane region" description="Helical" evidence="1">
    <location>
        <begin position="30"/>
        <end position="50"/>
    </location>
</feature>
<dbReference type="RefSeq" id="WP_084049683.1">
    <property type="nucleotide sequence ID" value="NZ_FWWU01000009.1"/>
</dbReference>
<evidence type="ECO:0000256" key="1">
    <source>
        <dbReference type="SAM" id="Phobius"/>
    </source>
</evidence>
<accession>A0A1W1VME5</accession>
<organism evidence="2 3">
    <name type="scientific">Deinococcus hopiensis KR-140</name>
    <dbReference type="NCBI Taxonomy" id="695939"/>
    <lineage>
        <taxon>Bacteria</taxon>
        <taxon>Thermotogati</taxon>
        <taxon>Deinococcota</taxon>
        <taxon>Deinococci</taxon>
        <taxon>Deinococcales</taxon>
        <taxon>Deinococcaceae</taxon>
        <taxon>Deinococcus</taxon>
    </lineage>
</organism>
<dbReference type="EMBL" id="FWWU01000009">
    <property type="protein sequence ID" value="SMB94496.1"/>
    <property type="molecule type" value="Genomic_DNA"/>
</dbReference>
<sequence length="152" mass="15501">MLPLLYLLFTLAVAGGLVALLLRPGTARSMVVWGLAALLPLLAALTAALAGQARADRTLAGYAPQTVTVTLTNPGSAQTLRLTPQDAACVERALRLHTRSELRVGGGAVPLTSDTQVAGDLPPAPVVEALGVSGGLTCPNLKALPEETKSTS</sequence>
<keyword evidence="1" id="KW-0472">Membrane</keyword>
<name>A0A1W1VME5_9DEIO</name>
<evidence type="ECO:0000313" key="2">
    <source>
        <dbReference type="EMBL" id="SMB94496.1"/>
    </source>
</evidence>
<keyword evidence="1" id="KW-0812">Transmembrane</keyword>
<gene>
    <name evidence="2" type="ORF">SAMN00790413_02411</name>
</gene>
<reference evidence="2 3" key="1">
    <citation type="submission" date="2017-04" db="EMBL/GenBank/DDBJ databases">
        <authorList>
            <person name="Afonso C.L."/>
            <person name="Miller P.J."/>
            <person name="Scott M.A."/>
            <person name="Spackman E."/>
            <person name="Goraichik I."/>
            <person name="Dimitrov K.M."/>
            <person name="Suarez D.L."/>
            <person name="Swayne D.E."/>
        </authorList>
    </citation>
    <scope>NUCLEOTIDE SEQUENCE [LARGE SCALE GENOMIC DNA]</scope>
    <source>
        <strain evidence="2 3">KR-140</strain>
    </source>
</reference>